<protein>
    <submittedName>
        <fullName evidence="3">Uncharacterized protein</fullName>
    </submittedName>
</protein>
<evidence type="ECO:0000256" key="2">
    <source>
        <dbReference type="SAM" id="SignalP"/>
    </source>
</evidence>
<dbReference type="STRING" id="1220578.FPE01S_02_07070"/>
<name>A0A0E9N1U3_9BACT</name>
<feature type="compositionally biased region" description="Basic and acidic residues" evidence="1">
    <location>
        <begin position="154"/>
        <end position="187"/>
    </location>
</feature>
<feature type="compositionally biased region" description="Pro residues" evidence="1">
    <location>
        <begin position="120"/>
        <end position="129"/>
    </location>
</feature>
<keyword evidence="2" id="KW-0732">Signal</keyword>
<feature type="signal peptide" evidence="2">
    <location>
        <begin position="1"/>
        <end position="26"/>
    </location>
</feature>
<organism evidence="3 4">
    <name type="scientific">Flavihumibacter petaseus NBRC 106054</name>
    <dbReference type="NCBI Taxonomy" id="1220578"/>
    <lineage>
        <taxon>Bacteria</taxon>
        <taxon>Pseudomonadati</taxon>
        <taxon>Bacteroidota</taxon>
        <taxon>Chitinophagia</taxon>
        <taxon>Chitinophagales</taxon>
        <taxon>Chitinophagaceae</taxon>
        <taxon>Flavihumibacter</taxon>
    </lineage>
</organism>
<sequence length="352" mass="40536">MKWYVGYFRFPVLILLCSCLFQVALGQDTLPSFTAVRRTNNRVLISWTNPYGQKIRQLSIQRSKDSLRQFKSIMTLPDPVVLQNGYVDTRSPDTSQYYRLYILLDSGRYIFSTSRKPVKYIPPPPPPPAKKPEQQAPVTRKSSQAGVVPPRPVVTEEDRLREKLSAPEKAADKTTGKPSEKPSEKVPEIPPPVLPPKENNKPPVVPVTPPVVPEKIYQVKRGDTLKAPVRESLLKRFRDSVTLKTKDTMVSVINDTLIIRPFVPKETFKVSRYVFTDKTGLLHIELPDAATRNYKVRFYEEDKSFLFEVKDIRDQILLLDKANFHHAGWFLFELYEDGNLKEKNRFFIGKDF</sequence>
<dbReference type="Proteomes" id="UP000033121">
    <property type="component" value="Unassembled WGS sequence"/>
</dbReference>
<feature type="region of interest" description="Disordered" evidence="1">
    <location>
        <begin position="117"/>
        <end position="206"/>
    </location>
</feature>
<evidence type="ECO:0000313" key="3">
    <source>
        <dbReference type="EMBL" id="GAO43601.1"/>
    </source>
</evidence>
<dbReference type="EMBL" id="BBWV01000002">
    <property type="protein sequence ID" value="GAO43601.1"/>
    <property type="molecule type" value="Genomic_DNA"/>
</dbReference>
<evidence type="ECO:0000256" key="1">
    <source>
        <dbReference type="SAM" id="MobiDB-lite"/>
    </source>
</evidence>
<reference evidence="3 4" key="1">
    <citation type="submission" date="2015-04" db="EMBL/GenBank/DDBJ databases">
        <title>Whole genome shotgun sequence of Flavihumibacter petaseus NBRC 106054.</title>
        <authorList>
            <person name="Miyazawa S."/>
            <person name="Hosoyama A."/>
            <person name="Hashimoto M."/>
            <person name="Noguchi M."/>
            <person name="Tsuchikane K."/>
            <person name="Ohji S."/>
            <person name="Yamazoe A."/>
            <person name="Ichikawa N."/>
            <person name="Kimura A."/>
            <person name="Fujita N."/>
        </authorList>
    </citation>
    <scope>NUCLEOTIDE SEQUENCE [LARGE SCALE GENOMIC DNA]</scope>
    <source>
        <strain evidence="3 4">NBRC 106054</strain>
    </source>
</reference>
<comment type="caution">
    <text evidence="3">The sequence shown here is derived from an EMBL/GenBank/DDBJ whole genome shotgun (WGS) entry which is preliminary data.</text>
</comment>
<accession>A0A0E9N1U3</accession>
<feature type="chain" id="PRO_5002429862" evidence="2">
    <location>
        <begin position="27"/>
        <end position="352"/>
    </location>
</feature>
<proteinExistence type="predicted"/>
<dbReference type="AlphaFoldDB" id="A0A0E9N1U3"/>
<dbReference type="OrthoDB" id="662308at2"/>
<keyword evidence="4" id="KW-1185">Reference proteome</keyword>
<evidence type="ECO:0000313" key="4">
    <source>
        <dbReference type="Proteomes" id="UP000033121"/>
    </source>
</evidence>
<dbReference type="RefSeq" id="WP_046369452.1">
    <property type="nucleotide sequence ID" value="NZ_BBWV01000002.1"/>
</dbReference>
<gene>
    <name evidence="3" type="ORF">FPE01S_02_07070</name>
</gene>